<evidence type="ECO:0000256" key="2">
    <source>
        <dbReference type="ARBA" id="ARBA00023125"/>
    </source>
</evidence>
<dbReference type="GO" id="GO:0006355">
    <property type="term" value="P:regulation of DNA-templated transcription"/>
    <property type="evidence" value="ECO:0007669"/>
    <property type="project" value="InterPro"/>
</dbReference>
<evidence type="ECO:0000256" key="3">
    <source>
        <dbReference type="ARBA" id="ARBA00023163"/>
    </source>
</evidence>
<reference evidence="5 6" key="1">
    <citation type="journal article" date="2017" name="Poromechanics V (2013)">
        <title>Genomic Characterization of the Arsenic-Tolerant Actinobacterium, &lt;i&gt;Rhodococcus erythropolis&lt;/i&gt; S43.</title>
        <authorList>
            <person name="Retamal-Morales G."/>
            <person name="Mehnert M."/>
            <person name="Schwabe R."/>
            <person name="Tischler D."/>
            <person name="Schloemann M."/>
            <person name="Levican G.J."/>
        </authorList>
    </citation>
    <scope>NUCLEOTIDE SEQUENCE [LARGE SCALE GENOMIC DNA]</scope>
    <source>
        <strain evidence="5 6">S43</strain>
    </source>
</reference>
<dbReference type="InterPro" id="IPR000792">
    <property type="entry name" value="Tscrpt_reg_LuxR_C"/>
</dbReference>
<protein>
    <recommendedName>
        <fullName evidence="4">HTH luxR-type domain-containing protein</fullName>
    </recommendedName>
</protein>
<dbReference type="Gene3D" id="1.10.10.10">
    <property type="entry name" value="Winged helix-like DNA-binding domain superfamily/Winged helix DNA-binding domain"/>
    <property type="match status" value="1"/>
</dbReference>
<comment type="caution">
    <text evidence="5">The sequence shown here is derived from an EMBL/GenBank/DDBJ whole genome shotgun (WGS) entry which is preliminary data.</text>
</comment>
<dbReference type="SMART" id="SM00421">
    <property type="entry name" value="HTH_LUXR"/>
    <property type="match status" value="1"/>
</dbReference>
<dbReference type="RefSeq" id="WP_134998588.1">
    <property type="nucleotide sequence ID" value="NZ_JBIVRV010000003.1"/>
</dbReference>
<evidence type="ECO:0000313" key="6">
    <source>
        <dbReference type="Proteomes" id="UP000325576"/>
    </source>
</evidence>
<organism evidence="5 6">
    <name type="scientific">Rhodococcus erythropolis</name>
    <name type="common">Arthrobacter picolinophilus</name>
    <dbReference type="NCBI Taxonomy" id="1833"/>
    <lineage>
        <taxon>Bacteria</taxon>
        <taxon>Bacillati</taxon>
        <taxon>Actinomycetota</taxon>
        <taxon>Actinomycetes</taxon>
        <taxon>Mycobacteriales</taxon>
        <taxon>Nocardiaceae</taxon>
        <taxon>Rhodococcus</taxon>
        <taxon>Rhodococcus erythropolis group</taxon>
    </lineage>
</organism>
<dbReference type="CDD" id="cd06170">
    <property type="entry name" value="LuxR_C_like"/>
    <property type="match status" value="1"/>
</dbReference>
<dbReference type="InterPro" id="IPR016032">
    <property type="entry name" value="Sig_transdc_resp-reg_C-effctor"/>
</dbReference>
<evidence type="ECO:0000256" key="1">
    <source>
        <dbReference type="ARBA" id="ARBA00023015"/>
    </source>
</evidence>
<dbReference type="SUPFAM" id="SSF75516">
    <property type="entry name" value="Pheromone-binding domain of LuxR-like quorum-sensing transcription factors"/>
    <property type="match status" value="1"/>
</dbReference>
<dbReference type="PRINTS" id="PR00038">
    <property type="entry name" value="HTHLUXR"/>
</dbReference>
<dbReference type="PROSITE" id="PS50043">
    <property type="entry name" value="HTH_LUXR_2"/>
    <property type="match status" value="1"/>
</dbReference>
<dbReference type="PANTHER" id="PTHR44688">
    <property type="entry name" value="DNA-BINDING TRANSCRIPTIONAL ACTIVATOR DEVR_DOSR"/>
    <property type="match status" value="1"/>
</dbReference>
<dbReference type="Proteomes" id="UP000325576">
    <property type="component" value="Unassembled WGS sequence"/>
</dbReference>
<dbReference type="Pfam" id="PF00196">
    <property type="entry name" value="GerE"/>
    <property type="match status" value="1"/>
</dbReference>
<evidence type="ECO:0000259" key="4">
    <source>
        <dbReference type="PROSITE" id="PS50043"/>
    </source>
</evidence>
<keyword evidence="3" id="KW-0804">Transcription</keyword>
<dbReference type="AlphaFoldDB" id="A0A5N5DWH9"/>
<dbReference type="SUPFAM" id="SSF46894">
    <property type="entry name" value="C-terminal effector domain of the bipartite response regulators"/>
    <property type="match status" value="1"/>
</dbReference>
<evidence type="ECO:0000313" key="5">
    <source>
        <dbReference type="EMBL" id="KAB2582455.1"/>
    </source>
</evidence>
<sequence>MALTHHTLATVADIASICIENAPVSQRASAVMDRLNEEIPFEAASIASYDMGKQRHFTVAASDYPGEVSSYLNQGFTVDDPAFLAMRFRRSRPLRWCDIPNYADNFSAREVFQPSGFNEGVTTCLFTRDGRYTGSLHLSTTFPVPLSDAAVDCLLAVQPLIATLTDGLRANDGGSWELLVDGSEETAFLTDEGSVSDVQGTARGEHLHEDGALYQQMRIAVALGGPRSLYWVSPDGHTMRMSVTPVAAGSLVTLRREKAPRNLTARELEVLTYLARGLSNAEIGRELHASHRTVATHVERILDKLDCHSRVAAAGIATAEGIVLPLR</sequence>
<gene>
    <name evidence="5" type="ORF">BS297_25740</name>
</gene>
<proteinExistence type="predicted"/>
<dbReference type="PANTHER" id="PTHR44688:SF16">
    <property type="entry name" value="DNA-BINDING TRANSCRIPTIONAL ACTIVATOR DEVR_DOSR"/>
    <property type="match status" value="1"/>
</dbReference>
<dbReference type="InterPro" id="IPR036693">
    <property type="entry name" value="TF_LuxR_autoind-bd_dom_sf"/>
</dbReference>
<accession>A0A5N5DWH9</accession>
<dbReference type="Gene3D" id="3.30.450.80">
    <property type="entry name" value="Transcription factor LuxR-like, autoinducer-binding domain"/>
    <property type="match status" value="1"/>
</dbReference>
<dbReference type="EMBL" id="MRBO01000687">
    <property type="protein sequence ID" value="KAB2582455.1"/>
    <property type="molecule type" value="Genomic_DNA"/>
</dbReference>
<keyword evidence="1" id="KW-0805">Transcription regulation</keyword>
<name>A0A5N5DWH9_RHOER</name>
<keyword evidence="2" id="KW-0238">DNA-binding</keyword>
<dbReference type="InterPro" id="IPR036388">
    <property type="entry name" value="WH-like_DNA-bd_sf"/>
</dbReference>
<feature type="domain" description="HTH luxR-type" evidence="4">
    <location>
        <begin position="256"/>
        <end position="321"/>
    </location>
</feature>
<dbReference type="GO" id="GO:0003677">
    <property type="term" value="F:DNA binding"/>
    <property type="evidence" value="ECO:0007669"/>
    <property type="project" value="UniProtKB-KW"/>
</dbReference>